<dbReference type="EMBL" id="AP011532">
    <property type="protein sequence ID" value="BAI61400.1"/>
    <property type="molecule type" value="Genomic_DNA"/>
</dbReference>
<feature type="transmembrane region" description="Helical" evidence="6">
    <location>
        <begin position="282"/>
        <end position="306"/>
    </location>
</feature>
<feature type="domain" description="Type II secretion system protein GspF" evidence="7">
    <location>
        <begin position="142"/>
        <end position="269"/>
    </location>
</feature>
<dbReference type="InterPro" id="IPR018076">
    <property type="entry name" value="T2SS_GspF_dom"/>
</dbReference>
<evidence type="ECO:0000256" key="3">
    <source>
        <dbReference type="ARBA" id="ARBA00022692"/>
    </source>
</evidence>
<feature type="transmembrane region" description="Helical" evidence="6">
    <location>
        <begin position="41"/>
        <end position="69"/>
    </location>
</feature>
<proteinExistence type="predicted"/>
<evidence type="ECO:0000256" key="5">
    <source>
        <dbReference type="ARBA" id="ARBA00023136"/>
    </source>
</evidence>
<feature type="transmembrane region" description="Helical" evidence="6">
    <location>
        <begin position="244"/>
        <end position="270"/>
    </location>
</feature>
<gene>
    <name evidence="8" type="ordered locus">MCP_1328</name>
</gene>
<keyword evidence="4 6" id="KW-1133">Transmembrane helix</keyword>
<dbReference type="AlphaFoldDB" id="D1YY78"/>
<comment type="subcellular location">
    <subcellularLocation>
        <location evidence="1">Cell membrane</location>
        <topology evidence="1">Multi-pass membrane protein</topology>
    </subcellularLocation>
</comment>
<evidence type="ECO:0000256" key="1">
    <source>
        <dbReference type="ARBA" id="ARBA00004651"/>
    </source>
</evidence>
<feature type="transmembrane region" description="Helical" evidence="6">
    <location>
        <begin position="425"/>
        <end position="448"/>
    </location>
</feature>
<reference evidence="8 9" key="2">
    <citation type="journal article" date="2008" name="Int. J. Syst. Evol. Microbiol.">
        <title>Methanocella paludicola gen. nov., sp. nov., a methane-producing archaeon, the first isolate of the lineage 'Rice Cluster I', and proposal of the new archaeal order Methanocellales ord. nov.</title>
        <authorList>
            <person name="Sakai S."/>
            <person name="Imachi H."/>
            <person name="Hanada S."/>
            <person name="Ohashi A."/>
            <person name="Harada H."/>
            <person name="Kamagata Y."/>
        </authorList>
    </citation>
    <scope>NUCLEOTIDE SEQUENCE [LARGE SCALE GENOMIC DNA]</scope>
    <source>
        <strain evidence="9">DSM 17711 / JCM 13418 / NBRC 101707 / SANAE</strain>
    </source>
</reference>
<dbReference type="PANTHER" id="PTHR35402:SF1">
    <property type="entry name" value="TYPE II SECRETION SYSTEM PROTEIN GSPF DOMAIN-CONTAINING PROTEIN"/>
    <property type="match status" value="1"/>
</dbReference>
<dbReference type="Gene3D" id="1.20.81.30">
    <property type="entry name" value="Type II secretion system (T2SS), domain F"/>
    <property type="match status" value="1"/>
</dbReference>
<accession>D1YY78</accession>
<dbReference type="eggNOG" id="arCOG01808">
    <property type="taxonomic scope" value="Archaea"/>
</dbReference>
<dbReference type="RefSeq" id="WP_012900079.1">
    <property type="nucleotide sequence ID" value="NC_013665.1"/>
</dbReference>
<reference evidence="8 9" key="1">
    <citation type="journal article" date="2007" name="Appl. Environ. Microbiol.">
        <title>Isolation of key methanogens for global methane emission from rice paddy fields: a novel isolate affiliated with the clone cluster rice cluster I.</title>
        <authorList>
            <person name="Sakai S."/>
            <person name="Imachi H."/>
            <person name="Sekiguchi Y."/>
            <person name="Ohashi A."/>
            <person name="Harada H."/>
            <person name="Kamagata Y."/>
        </authorList>
    </citation>
    <scope>NUCLEOTIDE SEQUENCE [LARGE SCALE GENOMIC DNA]</scope>
    <source>
        <strain evidence="9">DSM 17711 / JCM 13418 / NBRC 101707 / SANAE</strain>
    </source>
</reference>
<dbReference type="InterPro" id="IPR042094">
    <property type="entry name" value="T2SS_GspF_sf"/>
</dbReference>
<dbReference type="Proteomes" id="UP000001882">
    <property type="component" value="Chromosome"/>
</dbReference>
<evidence type="ECO:0000256" key="2">
    <source>
        <dbReference type="ARBA" id="ARBA00022475"/>
    </source>
</evidence>
<feature type="transmembrane region" description="Helical" evidence="6">
    <location>
        <begin position="632"/>
        <end position="652"/>
    </location>
</feature>
<feature type="domain" description="Type II secretion system protein GspF" evidence="7">
    <location>
        <begin position="465"/>
        <end position="586"/>
    </location>
</feature>
<dbReference type="Pfam" id="PF00482">
    <property type="entry name" value="T2SSF"/>
    <property type="match status" value="2"/>
</dbReference>
<dbReference type="GO" id="GO:0005886">
    <property type="term" value="C:plasma membrane"/>
    <property type="evidence" value="ECO:0007669"/>
    <property type="project" value="UniProtKB-SubCell"/>
</dbReference>
<evidence type="ECO:0000313" key="9">
    <source>
        <dbReference type="Proteomes" id="UP000001882"/>
    </source>
</evidence>
<dbReference type="KEGG" id="mpd:MCP_1328"/>
<evidence type="ECO:0000313" key="8">
    <source>
        <dbReference type="EMBL" id="BAI61400.1"/>
    </source>
</evidence>
<dbReference type="OrthoDB" id="12374at2157"/>
<feature type="transmembrane region" description="Helical" evidence="6">
    <location>
        <begin position="89"/>
        <end position="122"/>
    </location>
</feature>
<keyword evidence="2" id="KW-1003">Cell membrane</keyword>
<protein>
    <submittedName>
        <fullName evidence="8">Bacterial type II secretion system protein</fullName>
    </submittedName>
</protein>
<keyword evidence="5 6" id="KW-0472">Membrane</keyword>
<keyword evidence="9" id="KW-1185">Reference proteome</keyword>
<feature type="transmembrane region" description="Helical" evidence="6">
    <location>
        <begin position="373"/>
        <end position="392"/>
    </location>
</feature>
<reference evidence="9" key="3">
    <citation type="journal article" date="2011" name="PLoS ONE">
        <title>Genome sequence of a mesophilic hydrogenotrophic methanogen Methanocella paludicola, the first cultivated representative of the order Methanocellales.</title>
        <authorList>
            <person name="Sakai S."/>
            <person name="Takaki Y."/>
            <person name="Shimamura S."/>
            <person name="Sekine M."/>
            <person name="Tajima T."/>
            <person name="Kosugi H."/>
            <person name="Ichikawa N."/>
            <person name="Tasumi E."/>
            <person name="Hiraki A.T."/>
            <person name="Shimizu A."/>
            <person name="Kato Y."/>
            <person name="Nishiko R."/>
            <person name="Mori K."/>
            <person name="Fujita N."/>
            <person name="Imachi H."/>
            <person name="Takai K."/>
        </authorList>
    </citation>
    <scope>NUCLEOTIDE SEQUENCE [LARGE SCALE GENOMIC DNA]</scope>
    <source>
        <strain evidence="9">DSM 17711 / JCM 13418 / NBRC 101707 / SANAE</strain>
    </source>
</reference>
<dbReference type="GeneID" id="8681296"/>
<dbReference type="PANTHER" id="PTHR35402">
    <property type="entry name" value="INTEGRAL MEMBRANE PROTEIN-RELATED"/>
    <property type="match status" value="1"/>
</dbReference>
<organism evidence="8 9">
    <name type="scientific">Methanocella paludicola (strain DSM 17711 / JCM 13418 / NBRC 101707 / SANAE)</name>
    <dbReference type="NCBI Taxonomy" id="304371"/>
    <lineage>
        <taxon>Archaea</taxon>
        <taxon>Methanobacteriati</taxon>
        <taxon>Methanobacteriota</taxon>
        <taxon>Stenosarchaea group</taxon>
        <taxon>Methanomicrobia</taxon>
        <taxon>Methanocellales</taxon>
        <taxon>Methanocellaceae</taxon>
        <taxon>Methanocella</taxon>
    </lineage>
</organism>
<keyword evidence="3 6" id="KW-0812">Transmembrane</keyword>
<evidence type="ECO:0000256" key="6">
    <source>
        <dbReference type="SAM" id="Phobius"/>
    </source>
</evidence>
<feature type="transmembrane region" description="Helical" evidence="6">
    <location>
        <begin position="659"/>
        <end position="677"/>
    </location>
</feature>
<evidence type="ECO:0000259" key="7">
    <source>
        <dbReference type="Pfam" id="PF00482"/>
    </source>
</evidence>
<sequence length="678" mass="74804">MDEFSTIAHVIFGGEVRKHKEKFYGLQKSLRQAHMAQSYEVYASVAYLVSAIVGFIGALIGVVIAFFILNVLNTKGNFTNIHMPESLSWIAPFTDIIVIILGMSIMAVFCYYVTYTVVMLIPAINASDRKSKINKQIPYAVTFMYALSKGGMDIIGILRALNSAESTYGDISREIGIIIRDMDYFGSDLRTAIINCTNQTSSDLLQDLLTNLLSVIDSGGDVTQYLYGKTDQYQQRLLQDQKSFLEILGLIAESYVTALVAAPLFIIIMQSVMTIMNGGSNILLYIIIYAMVPIGSVAFTIMISMITPTEEEAVNKFEIPNTNVYDSIPIEDSGRSKAEEQKLIGAIKAGKSSQKRKEFMQNPLKPIMEKPELSLLISVPVAILFTGLYLALTLGSLSSAMTNVTLMQNSATANISDPLVLYGPIIGYFDDILIFIMLILMIPLSVFFENKIRRERKISAEMPDFLKKLASTNETGMTLTQSIALISNDNFGTISSEVKKINRNIQWGIDVNTALKMFGNSLNTALSQRVITLITKASESSGDIRDVLNVAANDAKMGERIRRERSDGMLIYVAIIFITFCVFIYCVYTLSSSFIPVMYSAGNSNAAAAGSSAATAGATYIQAFNPEDYYRLFFHAVILQGMFAGLLAGVMGEGRWMSGLKYAIIMMIIAYVMFALFI</sequence>
<dbReference type="InterPro" id="IPR056569">
    <property type="entry name" value="ArlJ-like"/>
</dbReference>
<dbReference type="STRING" id="304371.MCP_1328"/>
<dbReference type="InParanoid" id="D1YY78"/>
<name>D1YY78_METPS</name>
<feature type="transmembrane region" description="Helical" evidence="6">
    <location>
        <begin position="569"/>
        <end position="590"/>
    </location>
</feature>
<evidence type="ECO:0000256" key="4">
    <source>
        <dbReference type="ARBA" id="ARBA00022989"/>
    </source>
</evidence>